<dbReference type="PANTHER" id="PTHR15427:SF33">
    <property type="entry name" value="COLLAGEN IV NC1 DOMAIN-CONTAINING PROTEIN"/>
    <property type="match status" value="1"/>
</dbReference>
<accession>A0A6J8CMX9</accession>
<dbReference type="SUPFAM" id="SSF49842">
    <property type="entry name" value="TNF-like"/>
    <property type="match status" value="1"/>
</dbReference>
<evidence type="ECO:0000256" key="2">
    <source>
        <dbReference type="ARBA" id="ARBA00022525"/>
    </source>
</evidence>
<comment type="subcellular location">
    <subcellularLocation>
        <location evidence="1">Secreted</location>
    </subcellularLocation>
</comment>
<dbReference type="Pfam" id="PF00386">
    <property type="entry name" value="C1q"/>
    <property type="match status" value="1"/>
</dbReference>
<dbReference type="InterPro" id="IPR001073">
    <property type="entry name" value="C1q_dom"/>
</dbReference>
<sequence length="644" mass="73657">MYNEIAENYTKLQEAMATQDKNTANLQQDLLRIQTKCDAEINVAVNKTLALELKITQLEQLQNIKELQTLQTLQGQQNLDKKLQKGKVYYNWKGRIGEEVVDTGCTTGSRSIPAGPLKFPDIKTSVGVSNLSSFQSTGKFTCIVPGYYHIVTTILSADTHARIDKKLMYYIVYTDKQDSELLSEKMSCSFILLLMCGMSSGFLLDSKNSSFVSKPTYLTVAEYYGDKNQIHRDLEKLHQEQETFHQQQESYRDQQEKILNLLTNQIQQKFDHMEKMLAAQTSNKDTVIIEALVKKNQELENEYNTVQGKLTAKEQMCNEIAENYTKLQEVMATLDKNTANLQQDLLRIQTKYDAEINFVVNKTLALGLKITQLEQLQSIEKINQMQTLQTLQRQVQTFDSRINLLTSHEKTRNQDFLALYNLTTSLRHELENKMNKQFQTIEKNQNISVAMLQQKQHQNFQILHNLTSESMNENEKLENHTVKEINKIANHTINEIEQMGRYYNSSFSLFQQNLDEQSKKVVVTGCYAGGSNVPAGPLKFPVIKTSIGVSDLSSFKSTGKFTCQIPGYYHIVTTIMSDAVQLRIDIMKNSNSIHWQYMTGIPQNAWTPGSAAVALELKTNDNVWIKLYSTKSIYQSCLTIFKIN</sequence>
<gene>
    <name evidence="5" type="ORF">MCOR_31203</name>
</gene>
<feature type="coiled-coil region" evidence="3">
    <location>
        <begin position="289"/>
        <end position="344"/>
    </location>
</feature>
<dbReference type="AlphaFoldDB" id="A0A6J8CMX9"/>
<proteinExistence type="predicted"/>
<dbReference type="GO" id="GO:0005581">
    <property type="term" value="C:collagen trimer"/>
    <property type="evidence" value="ECO:0007669"/>
    <property type="project" value="UniProtKB-KW"/>
</dbReference>
<dbReference type="PANTHER" id="PTHR15427">
    <property type="entry name" value="EMILIN ELASTIN MICROFIBRIL INTERFACE-LOCATED PROTEIN ELASTIN MICROFIBRIL INTERFACER"/>
    <property type="match status" value="1"/>
</dbReference>
<evidence type="ECO:0000313" key="5">
    <source>
        <dbReference type="EMBL" id="CAC5396679.1"/>
    </source>
</evidence>
<dbReference type="Gene3D" id="2.60.120.40">
    <property type="match status" value="1"/>
</dbReference>
<evidence type="ECO:0000256" key="3">
    <source>
        <dbReference type="SAM" id="Coils"/>
    </source>
</evidence>
<feature type="domain" description="C1q" evidence="4">
    <location>
        <begin position="556"/>
        <end position="635"/>
    </location>
</feature>
<protein>
    <recommendedName>
        <fullName evidence="4">C1q domain-containing protein</fullName>
    </recommendedName>
</protein>
<reference evidence="5 6" key="1">
    <citation type="submission" date="2020-06" db="EMBL/GenBank/DDBJ databases">
        <authorList>
            <person name="Li R."/>
            <person name="Bekaert M."/>
        </authorList>
    </citation>
    <scope>NUCLEOTIDE SEQUENCE [LARGE SCALE GENOMIC DNA]</scope>
    <source>
        <strain evidence="6">wild</strain>
    </source>
</reference>
<evidence type="ECO:0000256" key="1">
    <source>
        <dbReference type="ARBA" id="ARBA00004613"/>
    </source>
</evidence>
<dbReference type="InterPro" id="IPR050392">
    <property type="entry name" value="Collagen/C1q_domain"/>
</dbReference>
<name>A0A6J8CMX9_MYTCO</name>
<dbReference type="Proteomes" id="UP000507470">
    <property type="component" value="Unassembled WGS sequence"/>
</dbReference>
<dbReference type="EMBL" id="CACVKT020005631">
    <property type="protein sequence ID" value="CAC5396679.1"/>
    <property type="molecule type" value="Genomic_DNA"/>
</dbReference>
<evidence type="ECO:0000313" key="6">
    <source>
        <dbReference type="Proteomes" id="UP000507470"/>
    </source>
</evidence>
<keyword evidence="6" id="KW-1185">Reference proteome</keyword>
<evidence type="ECO:0000259" key="4">
    <source>
        <dbReference type="Pfam" id="PF00386"/>
    </source>
</evidence>
<keyword evidence="2" id="KW-0964">Secreted</keyword>
<organism evidence="5 6">
    <name type="scientific">Mytilus coruscus</name>
    <name type="common">Sea mussel</name>
    <dbReference type="NCBI Taxonomy" id="42192"/>
    <lineage>
        <taxon>Eukaryota</taxon>
        <taxon>Metazoa</taxon>
        <taxon>Spiralia</taxon>
        <taxon>Lophotrochozoa</taxon>
        <taxon>Mollusca</taxon>
        <taxon>Bivalvia</taxon>
        <taxon>Autobranchia</taxon>
        <taxon>Pteriomorphia</taxon>
        <taxon>Mytilida</taxon>
        <taxon>Mytiloidea</taxon>
        <taxon>Mytilidae</taxon>
        <taxon>Mytilinae</taxon>
        <taxon>Mytilus</taxon>
    </lineage>
</organism>
<keyword evidence="3" id="KW-0175">Coiled coil</keyword>
<dbReference type="InterPro" id="IPR008983">
    <property type="entry name" value="Tumour_necrosis_fac-like_dom"/>
</dbReference>